<proteinExistence type="predicted"/>
<dbReference type="SUPFAM" id="SSF53187">
    <property type="entry name" value="Zn-dependent exopeptidases"/>
    <property type="match status" value="1"/>
</dbReference>
<dbReference type="AlphaFoldDB" id="A0A1G4BLF8"/>
<dbReference type="EMBL" id="MJBS01000014">
    <property type="protein sequence ID" value="OHF02244.1"/>
    <property type="molecule type" value="Genomic_DNA"/>
</dbReference>
<keyword evidence="1" id="KW-0378">Hydrolase</keyword>
<keyword evidence="2" id="KW-1185">Reference proteome</keyword>
<dbReference type="GeneID" id="34555684"/>
<evidence type="ECO:0000313" key="2">
    <source>
        <dbReference type="Proteomes" id="UP000176998"/>
    </source>
</evidence>
<dbReference type="OrthoDB" id="10013407at2759"/>
<sequence>MVTRGYYGVPARSGSDIIQELFTAGFVAKGVNVTIARFTNGSHDASCWQISGKPVGGLHTGMGTAQDRCYHQECDDINNTDLDQPTSMGLNADFTKMQVVSQRRSSEGTDETTGI</sequence>
<protein>
    <submittedName>
        <fullName evidence="1">Aminopeptidase Y</fullName>
    </submittedName>
</protein>
<evidence type="ECO:0000313" key="1">
    <source>
        <dbReference type="EMBL" id="OHF02244.1"/>
    </source>
</evidence>
<dbReference type="STRING" id="1209926.A0A1G4BLF8"/>
<reference evidence="1 2" key="1">
    <citation type="submission" date="2016-09" db="EMBL/GenBank/DDBJ databases">
        <authorList>
            <person name="Capua I."/>
            <person name="De Benedictis P."/>
            <person name="Joannis T."/>
            <person name="Lombin L.H."/>
            <person name="Cattoli G."/>
        </authorList>
    </citation>
    <scope>NUCLEOTIDE SEQUENCE [LARGE SCALE GENOMIC DNA]</scope>
    <source>
        <strain evidence="1 2">IMI 309357</strain>
    </source>
</reference>
<dbReference type="Proteomes" id="UP000176998">
    <property type="component" value="Unassembled WGS sequence"/>
</dbReference>
<dbReference type="Gene3D" id="3.40.630.10">
    <property type="entry name" value="Zn peptidases"/>
    <property type="match status" value="1"/>
</dbReference>
<dbReference type="GO" id="GO:0004177">
    <property type="term" value="F:aminopeptidase activity"/>
    <property type="evidence" value="ECO:0007669"/>
    <property type="project" value="UniProtKB-KW"/>
</dbReference>
<accession>A0A1G4BLF8</accession>
<keyword evidence="1" id="KW-0031">Aminopeptidase</keyword>
<gene>
    <name evidence="1" type="ORF">CORC01_02524</name>
</gene>
<comment type="caution">
    <text evidence="1">The sequence shown here is derived from an EMBL/GenBank/DDBJ whole genome shotgun (WGS) entry which is preliminary data.</text>
</comment>
<dbReference type="RefSeq" id="XP_022479386.1">
    <property type="nucleotide sequence ID" value="XM_022614174.1"/>
</dbReference>
<organism evidence="1 2">
    <name type="scientific">Colletotrichum orchidophilum</name>
    <dbReference type="NCBI Taxonomy" id="1209926"/>
    <lineage>
        <taxon>Eukaryota</taxon>
        <taxon>Fungi</taxon>
        <taxon>Dikarya</taxon>
        <taxon>Ascomycota</taxon>
        <taxon>Pezizomycotina</taxon>
        <taxon>Sordariomycetes</taxon>
        <taxon>Hypocreomycetidae</taxon>
        <taxon>Glomerellales</taxon>
        <taxon>Glomerellaceae</taxon>
        <taxon>Colletotrichum</taxon>
    </lineage>
</organism>
<keyword evidence="1" id="KW-0645">Protease</keyword>
<name>A0A1G4BLF8_9PEZI</name>